<dbReference type="PANTHER" id="PTHR43272:SF33">
    <property type="entry name" value="AMP-BINDING DOMAIN-CONTAINING PROTEIN-RELATED"/>
    <property type="match status" value="1"/>
</dbReference>
<feature type="domain" description="AMP-dependent synthetase/ligase" evidence="3">
    <location>
        <begin position="52"/>
        <end position="483"/>
    </location>
</feature>
<dbReference type="GO" id="GO:0005783">
    <property type="term" value="C:endoplasmic reticulum"/>
    <property type="evidence" value="ECO:0007669"/>
    <property type="project" value="TreeGrafter"/>
</dbReference>
<evidence type="ECO:0000313" key="4">
    <source>
        <dbReference type="EMBL" id="CAI2361356.1"/>
    </source>
</evidence>
<dbReference type="PANTHER" id="PTHR43272">
    <property type="entry name" value="LONG-CHAIN-FATTY-ACID--COA LIGASE"/>
    <property type="match status" value="1"/>
</dbReference>
<dbReference type="AlphaFoldDB" id="A0AAD1U3K1"/>
<evidence type="ECO:0000259" key="3">
    <source>
        <dbReference type="Pfam" id="PF00501"/>
    </source>
</evidence>
<keyword evidence="1" id="KW-0547">Nucleotide-binding</keyword>
<dbReference type="Pfam" id="PF00501">
    <property type="entry name" value="AMP-binding"/>
    <property type="match status" value="1"/>
</dbReference>
<dbReference type="PROSITE" id="PS00455">
    <property type="entry name" value="AMP_BINDING"/>
    <property type="match status" value="1"/>
</dbReference>
<dbReference type="Gene3D" id="3.40.50.12780">
    <property type="entry name" value="N-terminal domain of ligase-like"/>
    <property type="match status" value="1"/>
</dbReference>
<dbReference type="GO" id="GO:0004467">
    <property type="term" value="F:long-chain fatty acid-CoA ligase activity"/>
    <property type="evidence" value="ECO:0007669"/>
    <property type="project" value="TreeGrafter"/>
</dbReference>
<keyword evidence="5" id="KW-1185">Reference proteome</keyword>
<accession>A0AAD1U3K1</accession>
<organism evidence="4 5">
    <name type="scientific">Euplotes crassus</name>
    <dbReference type="NCBI Taxonomy" id="5936"/>
    <lineage>
        <taxon>Eukaryota</taxon>
        <taxon>Sar</taxon>
        <taxon>Alveolata</taxon>
        <taxon>Ciliophora</taxon>
        <taxon>Intramacronucleata</taxon>
        <taxon>Spirotrichea</taxon>
        <taxon>Hypotrichia</taxon>
        <taxon>Euplotida</taxon>
        <taxon>Euplotidae</taxon>
        <taxon>Moneuplotes</taxon>
    </lineage>
</organism>
<dbReference type="EMBL" id="CAMPGE010002549">
    <property type="protein sequence ID" value="CAI2361356.1"/>
    <property type="molecule type" value="Genomic_DNA"/>
</dbReference>
<name>A0AAD1U3K1_EUPCR</name>
<dbReference type="InterPro" id="IPR042099">
    <property type="entry name" value="ANL_N_sf"/>
</dbReference>
<gene>
    <name evidence="4" type="ORF">ECRASSUSDP1_LOCUS2667</name>
</gene>
<comment type="caution">
    <text evidence="4">The sequence shown here is derived from an EMBL/GenBank/DDBJ whole genome shotgun (WGS) entry which is preliminary data.</text>
</comment>
<proteinExistence type="predicted"/>
<dbReference type="InterPro" id="IPR000873">
    <property type="entry name" value="AMP-dep_synth/lig_dom"/>
</dbReference>
<evidence type="ECO:0000313" key="5">
    <source>
        <dbReference type="Proteomes" id="UP001295684"/>
    </source>
</evidence>
<keyword evidence="2" id="KW-0067">ATP-binding</keyword>
<protein>
    <recommendedName>
        <fullName evidence="3">AMP-dependent synthetase/ligase domain-containing protein</fullName>
    </recommendedName>
</protein>
<evidence type="ECO:0000256" key="2">
    <source>
        <dbReference type="ARBA" id="ARBA00022840"/>
    </source>
</evidence>
<evidence type="ECO:0000256" key="1">
    <source>
        <dbReference type="ARBA" id="ARBA00022741"/>
    </source>
</evidence>
<dbReference type="Proteomes" id="UP001295684">
    <property type="component" value="Unassembled WGS sequence"/>
</dbReference>
<dbReference type="GO" id="GO:0016020">
    <property type="term" value="C:membrane"/>
    <property type="evidence" value="ECO:0007669"/>
    <property type="project" value="TreeGrafter"/>
</dbReference>
<sequence length="658" mass="74497">METPNICAKFREEEKSDDSSQVLYRKSCIEKGYTLEYTPHKGGETLLEGWNKAAQSFPDNNCLGHIEGNKYVWRTYKQALHEAQCIAKALLTEGLIPDVCDNDKSYKFMGIYSKNRPEWTLVNWAMFHFSGTVVPLYNTLGEESLCYCINHTELSIVACDGPSFQKLLSLHKQGKITTLYHIIAFDEVSDEDMQQAEELRVQVHMYNDVVKKGEAVGDEILEEITKCMPETTESILFTSGTTGAPKGCILSHKNYLAVICGMDANRIPINHEDIYLSYLPLAHAYEKRITSYLLWKGAAIGYFNGNSSTVIKDAQLLKPTIFPAVPRVLCKLYDTVNNMIAQKEYLNKLYKVALKQKTHRINKEGKLTHLLWDSVLFNKHKEIIGGRVKLMLTGCAPISPEILRTIKCNFCVQVGQGYAQTEAGGVCFTLSQLDMTLGLVGGPNPCNKLKLQDIPDMEYFHTDKPYPRGEICVKGHNVFQGYYKAEVKNQEAFDDQGWLHTGDVAEIRPNGSVKLIDRKKNLFKLSQGEFISPEKLENIYNKSQFVAQIFVHGFSTMSYLVAVIVPDPEYLKIWAANRGLDTDLGTLVESQDLRDAIQQDLNDRTIKGGLNGLEKIKKFHLTLEMFSIENGLLTPSMKLIRHRAKVSFKPIFEELYTE</sequence>
<dbReference type="SUPFAM" id="SSF56801">
    <property type="entry name" value="Acetyl-CoA synthetase-like"/>
    <property type="match status" value="1"/>
</dbReference>
<dbReference type="GO" id="GO:0005524">
    <property type="term" value="F:ATP binding"/>
    <property type="evidence" value="ECO:0007669"/>
    <property type="project" value="UniProtKB-KW"/>
</dbReference>
<dbReference type="InterPro" id="IPR020845">
    <property type="entry name" value="AMP-binding_CS"/>
</dbReference>
<reference evidence="4" key="1">
    <citation type="submission" date="2023-07" db="EMBL/GenBank/DDBJ databases">
        <authorList>
            <consortium name="AG Swart"/>
            <person name="Singh M."/>
            <person name="Singh A."/>
            <person name="Seah K."/>
            <person name="Emmerich C."/>
        </authorList>
    </citation>
    <scope>NUCLEOTIDE SEQUENCE</scope>
    <source>
        <strain evidence="4">DP1</strain>
    </source>
</reference>